<feature type="compositionally biased region" description="Basic and acidic residues" evidence="3">
    <location>
        <begin position="132"/>
        <end position="144"/>
    </location>
</feature>
<gene>
    <name evidence="6" type="ORF">GMDG_03081</name>
</gene>
<evidence type="ECO:0000256" key="2">
    <source>
        <dbReference type="PROSITE-ProRule" id="PRU00103"/>
    </source>
</evidence>
<dbReference type="InterPro" id="IPR021133">
    <property type="entry name" value="HEAT_type_2"/>
</dbReference>
<feature type="domain" description="Tubulin-folding cofactor D C-terminal" evidence="4">
    <location>
        <begin position="702"/>
        <end position="807"/>
    </location>
</feature>
<dbReference type="PANTHER" id="PTHR12658">
    <property type="entry name" value="BETA-TUBULIN COFACTOR D"/>
    <property type="match status" value="1"/>
</dbReference>
<evidence type="ECO:0000256" key="3">
    <source>
        <dbReference type="SAM" id="MobiDB-lite"/>
    </source>
</evidence>
<dbReference type="InterPro" id="IPR011989">
    <property type="entry name" value="ARM-like"/>
</dbReference>
<sequence>MDAAEDDRDIKLQKLSSTFIADFELFLHPFLYRTTADGTPKVRRNVRAREADRLAGLLEPFQELPQLLDLHLGRFLPVLADALLVYLRAPLRKKGAKRPQLIRGEKVVVRFIGAETKNLELLLNAVEKAEGAKDAGEGEKERKSGRGRKAGTGDVKRPEKLPSVAERAIPLAIKYLGAAGKERDAAKALLVRISMRRDMQALGLLDALVQWAMACLKSSTTLASNSSYYYIGVLSYLAGILISSLSTADMDSYLLKVFCTVQNISDEENVAFKTVHASANSRKTVIKVLRTIAVLALRREYSSKGNEVITNEIVESTVGYLLDALADNDTPVRLAASKALSVITLKLAPDLASQVVATVLDSLTTNILWATLPDGTKTQDLTAVNPQEWQGLILTLSHLLYRKSPPPDSLALILHALLTGLTFERRSTSGSSVGTNVRDAACFGIWALARRYTTRELQDVVTAEVGAATAHTGEKSIIQILATELVIAASYDSRYSSLEKILRNEAAPIYTPDDSFDSIEVREIVEASGSLIDASLRLTDRDTIEAAVAAATSLTLIIPTTASESLVHSWAVAVTDHSSRTRHPGYLFVLASVFTHTQSQDAICALILSQWQQATNIVDHVSILQCLNRAQILDSHTARFIPLISEGLDDYTTDARGDIGSLARIEALKATSKAFATIPCDTVVLDGNEGWFADEDLFGPLYSRTLRLAAEKLDKVRGEAQTALVILIQDPIQHAAFTSAQHATRIYFRHLLDLQLLSSTSWLSTSPLHPHQRWTSHLFDGYASAADSGAEGLIRASRAALNDFCFTAPANRE</sequence>
<dbReference type="PROSITE" id="PS50077">
    <property type="entry name" value="HEAT_REPEAT"/>
    <property type="match status" value="1"/>
</dbReference>
<accession>L8G6I3</accession>
<dbReference type="STRING" id="658429.L8G6I3"/>
<dbReference type="PANTHER" id="PTHR12658:SF0">
    <property type="entry name" value="TUBULIN-SPECIFIC CHAPERONE D"/>
    <property type="match status" value="1"/>
</dbReference>
<dbReference type="Pfam" id="PF12612">
    <property type="entry name" value="TFCD_C"/>
    <property type="match status" value="1"/>
</dbReference>
<dbReference type="Pfam" id="PF25767">
    <property type="entry name" value="ARM_TBCD_2nd"/>
    <property type="match status" value="1"/>
</dbReference>
<evidence type="ECO:0000259" key="4">
    <source>
        <dbReference type="Pfam" id="PF12612"/>
    </source>
</evidence>
<dbReference type="InterPro" id="IPR016024">
    <property type="entry name" value="ARM-type_fold"/>
</dbReference>
<dbReference type="GO" id="GO:0000226">
    <property type="term" value="P:microtubule cytoskeleton organization"/>
    <property type="evidence" value="ECO:0007669"/>
    <property type="project" value="TreeGrafter"/>
</dbReference>
<evidence type="ECO:0000313" key="6">
    <source>
        <dbReference type="EMBL" id="ELR08283.1"/>
    </source>
</evidence>
<dbReference type="Gene3D" id="1.25.10.10">
    <property type="entry name" value="Leucine-rich Repeat Variant"/>
    <property type="match status" value="1"/>
</dbReference>
<dbReference type="GO" id="GO:0005096">
    <property type="term" value="F:GTPase activator activity"/>
    <property type="evidence" value="ECO:0007669"/>
    <property type="project" value="InterPro"/>
</dbReference>
<dbReference type="SUPFAM" id="SSF48371">
    <property type="entry name" value="ARM repeat"/>
    <property type="match status" value="1"/>
</dbReference>
<feature type="region of interest" description="Disordered" evidence="3">
    <location>
        <begin position="132"/>
        <end position="159"/>
    </location>
</feature>
<keyword evidence="7" id="KW-1185">Reference proteome</keyword>
<dbReference type="InterPro" id="IPR033162">
    <property type="entry name" value="TBCD"/>
</dbReference>
<name>L8G6I3_PSED2</name>
<evidence type="ECO:0000313" key="7">
    <source>
        <dbReference type="Proteomes" id="UP000011064"/>
    </source>
</evidence>
<dbReference type="HOGENOM" id="CLU_003043_3_0_1"/>
<feature type="repeat" description="HEAT" evidence="2">
    <location>
        <begin position="317"/>
        <end position="354"/>
    </location>
</feature>
<dbReference type="Proteomes" id="UP000011064">
    <property type="component" value="Unassembled WGS sequence"/>
</dbReference>
<dbReference type="GO" id="GO:0007023">
    <property type="term" value="P:post-chaperonin tubulin folding pathway"/>
    <property type="evidence" value="ECO:0007669"/>
    <property type="project" value="InterPro"/>
</dbReference>
<dbReference type="EMBL" id="GL573215">
    <property type="protein sequence ID" value="ELR08283.1"/>
    <property type="molecule type" value="Genomic_DNA"/>
</dbReference>
<dbReference type="InterPro" id="IPR022577">
    <property type="entry name" value="TBCD_C"/>
</dbReference>
<reference evidence="7" key="1">
    <citation type="submission" date="2010-09" db="EMBL/GenBank/DDBJ databases">
        <title>The genome sequence of Geomyces destructans 20631-21.</title>
        <authorList>
            <consortium name="The Broad Institute Genome Sequencing Platform"/>
            <person name="Cuomo C.A."/>
            <person name="Blehert D.S."/>
            <person name="Lorch J.M."/>
            <person name="Young S.K."/>
            <person name="Zeng Q."/>
            <person name="Gargeya S."/>
            <person name="Fitzgerald M."/>
            <person name="Haas B."/>
            <person name="Abouelleil A."/>
            <person name="Alvarado L."/>
            <person name="Arachchi H.M."/>
            <person name="Berlin A."/>
            <person name="Brown A."/>
            <person name="Chapman S.B."/>
            <person name="Chen Z."/>
            <person name="Dunbar C."/>
            <person name="Freedman E."/>
            <person name="Gearin G."/>
            <person name="Gellesch M."/>
            <person name="Goldberg J."/>
            <person name="Griggs A."/>
            <person name="Gujja S."/>
            <person name="Heiman D."/>
            <person name="Howarth C."/>
            <person name="Larson L."/>
            <person name="Lui A."/>
            <person name="MacDonald P.J.P."/>
            <person name="Montmayeur A."/>
            <person name="Murphy C."/>
            <person name="Neiman D."/>
            <person name="Pearson M."/>
            <person name="Priest M."/>
            <person name="Roberts A."/>
            <person name="Saif S."/>
            <person name="Shea T."/>
            <person name="Shenoy N."/>
            <person name="Sisk P."/>
            <person name="Stolte C."/>
            <person name="Sykes S."/>
            <person name="Wortman J."/>
            <person name="Nusbaum C."/>
            <person name="Birren B."/>
        </authorList>
    </citation>
    <scope>NUCLEOTIDE SEQUENCE [LARGE SCALE GENOMIC DNA]</scope>
    <source>
        <strain evidence="7">ATCC MYA-4855 / 20631-21</strain>
    </source>
</reference>
<dbReference type="InParanoid" id="L8G6I3"/>
<dbReference type="GO" id="GO:0007021">
    <property type="term" value="P:tubulin complex assembly"/>
    <property type="evidence" value="ECO:0007669"/>
    <property type="project" value="InterPro"/>
</dbReference>
<dbReference type="InterPro" id="IPR058033">
    <property type="entry name" value="ARM_TBCD_2nd"/>
</dbReference>
<evidence type="ECO:0000256" key="1">
    <source>
        <dbReference type="ARBA" id="ARBA00023186"/>
    </source>
</evidence>
<feature type="domain" description="Tubulin-folding cofactor D ARM repeats" evidence="5">
    <location>
        <begin position="300"/>
        <end position="462"/>
    </location>
</feature>
<dbReference type="AlphaFoldDB" id="L8G6I3"/>
<protein>
    <submittedName>
        <fullName evidence="6">Uncharacterized protein</fullName>
    </submittedName>
</protein>
<evidence type="ECO:0000259" key="5">
    <source>
        <dbReference type="Pfam" id="PF25767"/>
    </source>
</evidence>
<organism evidence="6 7">
    <name type="scientific">Pseudogymnoascus destructans (strain ATCC MYA-4855 / 20631-21)</name>
    <name type="common">Bat white-nose syndrome fungus</name>
    <name type="synonym">Geomyces destructans</name>
    <dbReference type="NCBI Taxonomy" id="658429"/>
    <lineage>
        <taxon>Eukaryota</taxon>
        <taxon>Fungi</taxon>
        <taxon>Dikarya</taxon>
        <taxon>Ascomycota</taxon>
        <taxon>Pezizomycotina</taxon>
        <taxon>Leotiomycetes</taxon>
        <taxon>Thelebolales</taxon>
        <taxon>Thelebolaceae</taxon>
        <taxon>Pseudogymnoascus</taxon>
    </lineage>
</organism>
<dbReference type="GO" id="GO:0048487">
    <property type="term" value="F:beta-tubulin binding"/>
    <property type="evidence" value="ECO:0007669"/>
    <property type="project" value="InterPro"/>
</dbReference>
<dbReference type="VEuPathDB" id="FungiDB:GMDG_03081"/>
<keyword evidence="1" id="KW-0143">Chaperone</keyword>
<proteinExistence type="predicted"/>